<dbReference type="Gene3D" id="3.40.50.620">
    <property type="entry name" value="HUPs"/>
    <property type="match status" value="1"/>
</dbReference>
<organism evidence="3 4">
    <name type="scientific">Lederbergia citri</name>
    <dbReference type="NCBI Taxonomy" id="2833580"/>
    <lineage>
        <taxon>Bacteria</taxon>
        <taxon>Bacillati</taxon>
        <taxon>Bacillota</taxon>
        <taxon>Bacilli</taxon>
        <taxon>Bacillales</taxon>
        <taxon>Bacillaceae</taxon>
        <taxon>Lederbergia</taxon>
    </lineage>
</organism>
<dbReference type="Pfam" id="PF00733">
    <property type="entry name" value="Asn_synthase"/>
    <property type="match status" value="1"/>
</dbReference>
<dbReference type="PANTHER" id="PTHR43169:SF2">
    <property type="entry name" value="NAD_GMP SYNTHASE DOMAIN-CONTAINING PROTEIN"/>
    <property type="match status" value="1"/>
</dbReference>
<proteinExistence type="predicted"/>
<dbReference type="EMBL" id="JAGYPG010000003">
    <property type="protein sequence ID" value="MBS4197197.1"/>
    <property type="molecule type" value="Genomic_DNA"/>
</dbReference>
<dbReference type="InterPro" id="IPR014729">
    <property type="entry name" value="Rossmann-like_a/b/a_fold"/>
</dbReference>
<dbReference type="InterPro" id="IPR001962">
    <property type="entry name" value="Asn_synthase"/>
</dbReference>
<dbReference type="Proteomes" id="UP000681414">
    <property type="component" value="Unassembled WGS sequence"/>
</dbReference>
<feature type="domain" description="Asparagine synthetase" evidence="2">
    <location>
        <begin position="23"/>
        <end position="85"/>
    </location>
</feature>
<evidence type="ECO:0000256" key="1">
    <source>
        <dbReference type="PIRSR" id="PIRSR006661-1"/>
    </source>
</evidence>
<name>A0A942TJH7_9BACI</name>
<dbReference type="CDD" id="cd01990">
    <property type="entry name" value="LarE-like"/>
    <property type="match status" value="1"/>
</dbReference>
<dbReference type="InterPro" id="IPR052188">
    <property type="entry name" value="Ni-pincer_cofactor_biosynth"/>
</dbReference>
<dbReference type="PANTHER" id="PTHR43169">
    <property type="entry name" value="EXSB FAMILY PROTEIN"/>
    <property type="match status" value="1"/>
</dbReference>
<dbReference type="NCBIfam" id="TIGR00268">
    <property type="entry name" value="ATP-dependent sacrificial sulfur transferase LarE"/>
    <property type="match status" value="1"/>
</dbReference>
<reference evidence="3 4" key="1">
    <citation type="submission" date="2021-05" db="EMBL/GenBank/DDBJ databases">
        <title>Novel Bacillus species.</title>
        <authorList>
            <person name="Liu G."/>
        </authorList>
    </citation>
    <scope>NUCLEOTIDE SEQUENCE [LARGE SCALE GENOMIC DNA]</scope>
    <source>
        <strain evidence="4">FJAT-49780</strain>
    </source>
</reference>
<evidence type="ECO:0000313" key="3">
    <source>
        <dbReference type="EMBL" id="MBS4197197.1"/>
    </source>
</evidence>
<evidence type="ECO:0000259" key="2">
    <source>
        <dbReference type="Pfam" id="PF00733"/>
    </source>
</evidence>
<dbReference type="GO" id="GO:0006529">
    <property type="term" value="P:asparagine biosynthetic process"/>
    <property type="evidence" value="ECO:0007669"/>
    <property type="project" value="InterPro"/>
</dbReference>
<dbReference type="AlphaFoldDB" id="A0A942TJH7"/>
<dbReference type="GO" id="GO:0004066">
    <property type="term" value="F:asparagine synthase (glutamine-hydrolyzing) activity"/>
    <property type="evidence" value="ECO:0007669"/>
    <property type="project" value="InterPro"/>
</dbReference>
<dbReference type="GO" id="GO:0016783">
    <property type="term" value="F:sulfurtransferase activity"/>
    <property type="evidence" value="ECO:0007669"/>
    <property type="project" value="InterPro"/>
</dbReference>
<evidence type="ECO:0000313" key="4">
    <source>
        <dbReference type="Proteomes" id="UP000681414"/>
    </source>
</evidence>
<gene>
    <name evidence="3" type="primary">larE</name>
    <name evidence="3" type="ORF">KHA97_19265</name>
</gene>
<protein>
    <submittedName>
        <fullName evidence="3">ATP-dependent sacrificial sulfur transferase LarE</fullName>
    </submittedName>
</protein>
<feature type="active site" description="Nucleophile and sulfur donor" evidence="1">
    <location>
        <position position="180"/>
    </location>
</feature>
<dbReference type="InterPro" id="IPR005232">
    <property type="entry name" value="LarE"/>
</dbReference>
<dbReference type="SUPFAM" id="SSF52402">
    <property type="entry name" value="Adenine nucleotide alpha hydrolases-like"/>
    <property type="match status" value="1"/>
</dbReference>
<keyword evidence="4" id="KW-1185">Reference proteome</keyword>
<keyword evidence="3" id="KW-0808">Transferase</keyword>
<comment type="caution">
    <text evidence="3">The sequence shown here is derived from an EMBL/GenBank/DDBJ whole genome shotgun (WGS) entry which is preliminary data.</text>
</comment>
<accession>A0A942TJH7</accession>
<sequence length="276" mass="31281">MRVDPILYEKKQNLIKILRNMDNVLVAFSGGVDSTFLLAIAKVALGDKVLSVTAASETFPDREFQLAKSLASELQVSHIETRVNELADAEFVKNDSNRCFHCKNGLYNHLLELVSEYGDRYTIVDGSIMDDLGEHRPGMQAARALGVRSPLQEANFYKEEIRTLSKEMGLRTWNKPSFACLSSRIPYGTKITKEKINQLDLAEDFLLGLGLYQVRVRHHDKIARIEVDQHDMKKVIDQHDKIVRALKSFGFSYVTLDLQGYRSGSMNEVLKEKATI</sequence>
<dbReference type="PIRSF" id="PIRSF006661">
    <property type="entry name" value="PP-lp_UCP006661"/>
    <property type="match status" value="1"/>
</dbReference>